<keyword evidence="2" id="KW-0315">Glutamine amidotransferase</keyword>
<dbReference type="PANTHER" id="PTHR42695:SF5">
    <property type="entry name" value="GLUTAMINE AMIDOTRANSFERASE YLR126C-RELATED"/>
    <property type="match status" value="1"/>
</dbReference>
<evidence type="ECO:0000313" key="3">
    <source>
        <dbReference type="Proteomes" id="UP000672039"/>
    </source>
</evidence>
<sequence length="231" mass="24899">MHTHYLQHVPFEGLGSIATWLETAGHRLSHTRFYETAALPDPASIDLLVVMGGPMSINDEAEFPWLAAEKRFIRAVIEAGKPVLGICLGAQLIAGAMGAAVYRNPLKEIGWWAVQAENTSGDVFPFPPTATVFHWHGETFDLPPGAVRLARSEACANQAFQLGERVIGLQFHLETTPASAQAIVSHCGDELVPATWIQSETDILAADAAQFSTINGLMGAILAYLLRPATT</sequence>
<dbReference type="Proteomes" id="UP000672039">
    <property type="component" value="Chromosome"/>
</dbReference>
<organism evidence="2 3">
    <name type="scientific">Thiothrix litoralis</name>
    <dbReference type="NCBI Taxonomy" id="2891210"/>
    <lineage>
        <taxon>Bacteria</taxon>
        <taxon>Pseudomonadati</taxon>
        <taxon>Pseudomonadota</taxon>
        <taxon>Gammaproteobacteria</taxon>
        <taxon>Thiotrichales</taxon>
        <taxon>Thiotrichaceae</taxon>
        <taxon>Thiothrix</taxon>
    </lineage>
</organism>
<proteinExistence type="predicted"/>
<dbReference type="RefSeq" id="WP_210221759.1">
    <property type="nucleotide sequence ID" value="NZ_CP072801.1"/>
</dbReference>
<dbReference type="InterPro" id="IPR017926">
    <property type="entry name" value="GATASE"/>
</dbReference>
<feature type="domain" description="Glutamine amidotransferase" evidence="1">
    <location>
        <begin position="42"/>
        <end position="180"/>
    </location>
</feature>
<dbReference type="CDD" id="cd01741">
    <property type="entry name" value="GATase1_1"/>
    <property type="match status" value="1"/>
</dbReference>
<dbReference type="InterPro" id="IPR044992">
    <property type="entry name" value="ChyE-like"/>
</dbReference>
<accession>A0ABX7WQ92</accession>
<dbReference type="InterPro" id="IPR029062">
    <property type="entry name" value="Class_I_gatase-like"/>
</dbReference>
<gene>
    <name evidence="2" type="ORF">J9253_15210</name>
</gene>
<dbReference type="Pfam" id="PF00117">
    <property type="entry name" value="GATase"/>
    <property type="match status" value="1"/>
</dbReference>
<name>A0ABX7WQ92_9GAMM</name>
<keyword evidence="3" id="KW-1185">Reference proteome</keyword>
<dbReference type="EMBL" id="CP072801">
    <property type="protein sequence ID" value="QTR45342.1"/>
    <property type="molecule type" value="Genomic_DNA"/>
</dbReference>
<evidence type="ECO:0000313" key="2">
    <source>
        <dbReference type="EMBL" id="QTR45342.1"/>
    </source>
</evidence>
<dbReference type="SUPFAM" id="SSF52317">
    <property type="entry name" value="Class I glutamine amidotransferase-like"/>
    <property type="match status" value="1"/>
</dbReference>
<dbReference type="PROSITE" id="PS51273">
    <property type="entry name" value="GATASE_TYPE_1"/>
    <property type="match status" value="1"/>
</dbReference>
<protein>
    <submittedName>
        <fullName evidence="2">Type 1 glutamine amidotransferase</fullName>
    </submittedName>
</protein>
<dbReference type="PANTHER" id="PTHR42695">
    <property type="entry name" value="GLUTAMINE AMIDOTRANSFERASE YLR126C-RELATED"/>
    <property type="match status" value="1"/>
</dbReference>
<evidence type="ECO:0000259" key="1">
    <source>
        <dbReference type="Pfam" id="PF00117"/>
    </source>
</evidence>
<dbReference type="Gene3D" id="3.40.50.880">
    <property type="match status" value="1"/>
</dbReference>
<reference evidence="2 3" key="1">
    <citation type="submission" date="2021-04" db="EMBL/GenBank/DDBJ databases">
        <title>Genomics, taxonomy and metabolism of representatives of sulfur bacteria of the genus Thiothrix: Thiothrix fructosivorans QT, Thiothrix unzii A1T and three new species, Thiothrix subterranea sp. nov., Thiothrix litoralis sp. nov. and 'Candidatus Thiothrix anitrata' sp. nov.</title>
        <authorList>
            <person name="Ravin N.V."/>
            <person name="Smolyakov D."/>
            <person name="Rudenko T.S."/>
            <person name="Mardanov A.V."/>
            <person name="Beletsky A.V."/>
            <person name="Markov N.D."/>
            <person name="Fomenkov A.I."/>
            <person name="Roberts R.J."/>
            <person name="Karnachuk O.V."/>
            <person name="Novikov A."/>
            <person name="Grabovich M.Y."/>
        </authorList>
    </citation>
    <scope>NUCLEOTIDE SEQUENCE [LARGE SCALE GENOMIC DNA]</scope>
    <source>
        <strain evidence="2 3">AS</strain>
    </source>
</reference>